<gene>
    <name evidence="2" type="ORF">H3V53_19035</name>
</gene>
<evidence type="ECO:0000313" key="3">
    <source>
        <dbReference type="Proteomes" id="UP001386437"/>
    </source>
</evidence>
<feature type="transmembrane region" description="Helical" evidence="1">
    <location>
        <begin position="21"/>
        <end position="46"/>
    </location>
</feature>
<evidence type="ECO:0000256" key="1">
    <source>
        <dbReference type="SAM" id="Phobius"/>
    </source>
</evidence>
<keyword evidence="1" id="KW-1133">Transmembrane helix</keyword>
<dbReference type="EMBL" id="JACFYJ010000030">
    <property type="protein sequence ID" value="MEI5999229.1"/>
    <property type="molecule type" value="Genomic_DNA"/>
</dbReference>
<reference evidence="2 3" key="1">
    <citation type="journal article" date="2022" name="Arch. Microbiol.">
        <title>Paraburkholderia bengalensis sp. nov. isolated from roots of Oryza sativa, IR64.</title>
        <authorList>
            <person name="Nag P."/>
            <person name="Mondal N."/>
            <person name="Sarkar J."/>
            <person name="Das S."/>
        </authorList>
    </citation>
    <scope>NUCLEOTIDE SEQUENCE [LARGE SCALE GENOMIC DNA]</scope>
    <source>
        <strain evidence="2 3">IR64_4_BI</strain>
    </source>
</reference>
<keyword evidence="1" id="KW-0812">Transmembrane</keyword>
<evidence type="ECO:0000313" key="2">
    <source>
        <dbReference type="EMBL" id="MEI5999229.1"/>
    </source>
</evidence>
<organism evidence="2 3">
    <name type="scientific">Paraburkholderia bengalensis</name>
    <dbReference type="NCBI Taxonomy" id="2747562"/>
    <lineage>
        <taxon>Bacteria</taxon>
        <taxon>Pseudomonadati</taxon>
        <taxon>Pseudomonadota</taxon>
        <taxon>Betaproteobacteria</taxon>
        <taxon>Burkholderiales</taxon>
        <taxon>Burkholderiaceae</taxon>
        <taxon>Paraburkholderia</taxon>
    </lineage>
</organism>
<proteinExistence type="predicted"/>
<keyword evidence="1" id="KW-0472">Membrane</keyword>
<protein>
    <submittedName>
        <fullName evidence="2">Uncharacterized protein</fullName>
    </submittedName>
</protein>
<comment type="caution">
    <text evidence="2">The sequence shown here is derived from an EMBL/GenBank/DDBJ whole genome shotgun (WGS) entry which is preliminary data.</text>
</comment>
<sequence length="48" mass="5195">MKRAMRNQASRAAQPMHSPMLFQKFAGLAMLGSGYVVIVASLLHAIHG</sequence>
<dbReference type="RefSeq" id="WP_336599331.1">
    <property type="nucleotide sequence ID" value="NZ_JACFYJ010000030.1"/>
</dbReference>
<dbReference type="Proteomes" id="UP001386437">
    <property type="component" value="Unassembled WGS sequence"/>
</dbReference>
<name>A0ABU8IUB2_9BURK</name>
<keyword evidence="3" id="KW-1185">Reference proteome</keyword>
<accession>A0ABU8IUB2</accession>